<dbReference type="Pfam" id="PF00578">
    <property type="entry name" value="AhpC-TSA"/>
    <property type="match status" value="1"/>
</dbReference>
<evidence type="ECO:0000259" key="5">
    <source>
        <dbReference type="PROSITE" id="PS51352"/>
    </source>
</evidence>
<dbReference type="InterPro" id="IPR000866">
    <property type="entry name" value="AhpC/TSA"/>
</dbReference>
<dbReference type="GO" id="GO:0016209">
    <property type="term" value="F:antioxidant activity"/>
    <property type="evidence" value="ECO:0007669"/>
    <property type="project" value="InterPro"/>
</dbReference>
<comment type="caution">
    <text evidence="6">The sequence shown here is derived from an EMBL/GenBank/DDBJ whole genome shotgun (WGS) entry which is preliminary data.</text>
</comment>
<dbReference type="PROSITE" id="PS51352">
    <property type="entry name" value="THIOREDOXIN_2"/>
    <property type="match status" value="1"/>
</dbReference>
<accession>A0A840CRS3</accession>
<dbReference type="GO" id="GO:0030313">
    <property type="term" value="C:cell envelope"/>
    <property type="evidence" value="ECO:0007669"/>
    <property type="project" value="UniProtKB-SubCell"/>
</dbReference>
<gene>
    <name evidence="6" type="ORF">GGR21_002216</name>
</gene>
<feature type="domain" description="Thioredoxin" evidence="5">
    <location>
        <begin position="224"/>
        <end position="362"/>
    </location>
</feature>
<keyword evidence="4" id="KW-0676">Redox-active center</keyword>
<dbReference type="RefSeq" id="WP_183307218.1">
    <property type="nucleotide sequence ID" value="NZ_JACIEP010000007.1"/>
</dbReference>
<dbReference type="GO" id="GO:0016491">
    <property type="term" value="F:oxidoreductase activity"/>
    <property type="evidence" value="ECO:0007669"/>
    <property type="project" value="InterPro"/>
</dbReference>
<dbReference type="Proteomes" id="UP000555103">
    <property type="component" value="Unassembled WGS sequence"/>
</dbReference>
<evidence type="ECO:0000256" key="1">
    <source>
        <dbReference type="ARBA" id="ARBA00004196"/>
    </source>
</evidence>
<dbReference type="InterPro" id="IPR013766">
    <property type="entry name" value="Thioredoxin_domain"/>
</dbReference>
<dbReference type="SUPFAM" id="SSF52833">
    <property type="entry name" value="Thioredoxin-like"/>
    <property type="match status" value="1"/>
</dbReference>
<dbReference type="Gene3D" id="3.40.30.10">
    <property type="entry name" value="Glutaredoxin"/>
    <property type="match status" value="1"/>
</dbReference>
<dbReference type="GO" id="GO:0016853">
    <property type="term" value="F:isomerase activity"/>
    <property type="evidence" value="ECO:0007669"/>
    <property type="project" value="UniProtKB-KW"/>
</dbReference>
<organism evidence="6 7">
    <name type="scientific">Dysgonomonas hofstadii</name>
    <dbReference type="NCBI Taxonomy" id="637886"/>
    <lineage>
        <taxon>Bacteria</taxon>
        <taxon>Pseudomonadati</taxon>
        <taxon>Bacteroidota</taxon>
        <taxon>Bacteroidia</taxon>
        <taxon>Bacteroidales</taxon>
        <taxon>Dysgonomonadaceae</taxon>
        <taxon>Dysgonomonas</taxon>
    </lineage>
</organism>
<keyword evidence="7" id="KW-1185">Reference proteome</keyword>
<dbReference type="CDD" id="cd02966">
    <property type="entry name" value="TlpA_like_family"/>
    <property type="match status" value="1"/>
</dbReference>
<dbReference type="InterPro" id="IPR050553">
    <property type="entry name" value="Thioredoxin_ResA/DsbE_sf"/>
</dbReference>
<dbReference type="AlphaFoldDB" id="A0A840CRS3"/>
<dbReference type="PANTHER" id="PTHR42852:SF6">
    <property type="entry name" value="THIOL:DISULFIDE INTERCHANGE PROTEIN DSBE"/>
    <property type="match status" value="1"/>
</dbReference>
<protein>
    <submittedName>
        <fullName evidence="6">Thiol-disulfide isomerase/thioredoxin</fullName>
    </submittedName>
</protein>
<evidence type="ECO:0000313" key="7">
    <source>
        <dbReference type="Proteomes" id="UP000555103"/>
    </source>
</evidence>
<dbReference type="GO" id="GO:0017004">
    <property type="term" value="P:cytochrome complex assembly"/>
    <property type="evidence" value="ECO:0007669"/>
    <property type="project" value="UniProtKB-KW"/>
</dbReference>
<keyword evidence="2" id="KW-0201">Cytochrome c-type biogenesis</keyword>
<dbReference type="Pfam" id="PF14289">
    <property type="entry name" value="DUF4369"/>
    <property type="match status" value="1"/>
</dbReference>
<keyword evidence="6" id="KW-0413">Isomerase</keyword>
<evidence type="ECO:0000256" key="3">
    <source>
        <dbReference type="ARBA" id="ARBA00023157"/>
    </source>
</evidence>
<dbReference type="InterPro" id="IPR025380">
    <property type="entry name" value="DUF4369"/>
</dbReference>
<evidence type="ECO:0000313" key="6">
    <source>
        <dbReference type="EMBL" id="MBB4036314.1"/>
    </source>
</evidence>
<comment type="subcellular location">
    <subcellularLocation>
        <location evidence="1">Cell envelope</location>
    </subcellularLocation>
</comment>
<name>A0A840CRS3_9BACT</name>
<dbReference type="InterPro" id="IPR036249">
    <property type="entry name" value="Thioredoxin-like_sf"/>
</dbReference>
<keyword evidence="3" id="KW-1015">Disulfide bond</keyword>
<dbReference type="PANTHER" id="PTHR42852">
    <property type="entry name" value="THIOL:DISULFIDE INTERCHANGE PROTEIN DSBE"/>
    <property type="match status" value="1"/>
</dbReference>
<evidence type="ECO:0000256" key="2">
    <source>
        <dbReference type="ARBA" id="ARBA00022748"/>
    </source>
</evidence>
<dbReference type="PROSITE" id="PS00194">
    <property type="entry name" value="THIOREDOXIN_1"/>
    <property type="match status" value="1"/>
</dbReference>
<dbReference type="EMBL" id="JACIEP010000007">
    <property type="protein sequence ID" value="MBB4036314.1"/>
    <property type="molecule type" value="Genomic_DNA"/>
</dbReference>
<evidence type="ECO:0000256" key="4">
    <source>
        <dbReference type="ARBA" id="ARBA00023284"/>
    </source>
</evidence>
<dbReference type="InterPro" id="IPR017937">
    <property type="entry name" value="Thioredoxin_CS"/>
</dbReference>
<proteinExistence type="predicted"/>
<sequence>MKTVTTPILIFIFSVCVYYSCKDNAPAPAEYIVEGTAISSLNGKTIYLTDQDARRTIDSAIIDSGKFVFRGIADTIRFCSVNVERQHARFILEEGKITVDLEKNNASGTPLNEIYSTFSHTTDSMRKISYDSYMALREKIKDPKELKRQSDIYQNEWGPAFDNIINITFEANSNNVIGMIVANDISMSASTGRMDTIFSRLSPDIKERAMVKRLIERNESLKKTAVGQKFTDFTITQKDSTKVSLSDYAGKGKYVLVDFWASWCGPCRGEVPNLKEIYNKYKGDKFEIVGVAVWDEVERTIKAIEEDKITWPQILDAGEIPTKLYGINGIPHIILIGPDGVIVERNLRGEGMKLKIAEIMKK</sequence>
<reference evidence="6 7" key="1">
    <citation type="submission" date="2020-08" db="EMBL/GenBank/DDBJ databases">
        <title>Genomic Encyclopedia of Type Strains, Phase IV (KMG-IV): sequencing the most valuable type-strain genomes for metagenomic binning, comparative biology and taxonomic classification.</title>
        <authorList>
            <person name="Goeker M."/>
        </authorList>
    </citation>
    <scope>NUCLEOTIDE SEQUENCE [LARGE SCALE GENOMIC DNA]</scope>
    <source>
        <strain evidence="6 7">DSM 104969</strain>
    </source>
</reference>